<proteinExistence type="predicted"/>
<evidence type="ECO:0000313" key="2">
    <source>
        <dbReference type="Proteomes" id="UP000008220"/>
    </source>
</evidence>
<dbReference type="AlphaFoldDB" id="A0Q3T0"/>
<accession>A0Q3T0</accession>
<dbReference type="KEGG" id="cno:NT01CX_0842"/>
<dbReference type="EMBL" id="CP000382">
    <property type="protein sequence ID" value="ABK61814.1"/>
    <property type="molecule type" value="Genomic_DNA"/>
</dbReference>
<keyword evidence="2" id="KW-1185">Reference proteome</keyword>
<sequence length="34" mass="4114">MISTDSTDSTDVFAKIKKRKELYLWLKQLIEKRQ</sequence>
<gene>
    <name evidence="1" type="ordered locus">NT01CX_0842</name>
</gene>
<evidence type="ECO:0000313" key="1">
    <source>
        <dbReference type="EMBL" id="ABK61814.1"/>
    </source>
</evidence>
<dbReference type="HOGENOM" id="CLU_3373074_0_0_9"/>
<organism evidence="1 2">
    <name type="scientific">Clostridium novyi (strain NT)</name>
    <dbReference type="NCBI Taxonomy" id="386415"/>
    <lineage>
        <taxon>Bacteria</taxon>
        <taxon>Bacillati</taxon>
        <taxon>Bacillota</taxon>
        <taxon>Clostridia</taxon>
        <taxon>Eubacteriales</taxon>
        <taxon>Clostridiaceae</taxon>
        <taxon>Clostridium</taxon>
    </lineage>
</organism>
<name>A0Q3T0_CLONN</name>
<reference evidence="1 2" key="1">
    <citation type="journal article" date="2006" name="Nat. Biotechnol.">
        <title>The genome and transcriptomes of the anti-tumor agent Clostridium novyi-NT.</title>
        <authorList>
            <person name="Bettegowda C."/>
            <person name="Huang X."/>
            <person name="Lin J."/>
            <person name="Cheong I."/>
            <person name="Kohli M."/>
            <person name="Szabo S.A."/>
            <person name="Zhang X."/>
            <person name="Diaz L.A. Jr."/>
            <person name="Velculescu V.E."/>
            <person name="Parmigiani G."/>
            <person name="Kinzler K.W."/>
            <person name="Vogelstein B."/>
            <person name="Zhou S."/>
        </authorList>
    </citation>
    <scope>NUCLEOTIDE SEQUENCE [LARGE SCALE GENOMIC DNA]</scope>
    <source>
        <strain evidence="1 2">NT</strain>
    </source>
</reference>
<dbReference type="Proteomes" id="UP000008220">
    <property type="component" value="Chromosome"/>
</dbReference>
<protein>
    <submittedName>
        <fullName evidence="1">Uncharacterized protein</fullName>
    </submittedName>
</protein>